<gene>
    <name evidence="1" type="ORF">CMV_011950</name>
</gene>
<sequence>VQKQFTLLLHYSLCLRSPSLSTY</sequence>
<dbReference type="Proteomes" id="UP000737018">
    <property type="component" value="Unassembled WGS sequence"/>
</dbReference>
<protein>
    <submittedName>
        <fullName evidence="1">Uncharacterized protein</fullName>
    </submittedName>
</protein>
<evidence type="ECO:0000313" key="2">
    <source>
        <dbReference type="Proteomes" id="UP000737018"/>
    </source>
</evidence>
<keyword evidence="2" id="KW-1185">Reference proteome</keyword>
<feature type="non-terminal residue" evidence="1">
    <location>
        <position position="1"/>
    </location>
</feature>
<dbReference type="EMBL" id="JRKL02001495">
    <property type="protein sequence ID" value="KAF3963683.1"/>
    <property type="molecule type" value="Genomic_DNA"/>
</dbReference>
<accession>A0A8J4RJN1</accession>
<dbReference type="AlphaFoldDB" id="A0A8J4RJN1"/>
<comment type="caution">
    <text evidence="1">The sequence shown here is derived from an EMBL/GenBank/DDBJ whole genome shotgun (WGS) entry which is preliminary data.</text>
</comment>
<evidence type="ECO:0000313" key="1">
    <source>
        <dbReference type="EMBL" id="KAF3963683.1"/>
    </source>
</evidence>
<reference evidence="1" key="1">
    <citation type="submission" date="2020-03" db="EMBL/GenBank/DDBJ databases">
        <title>Castanea mollissima Vanexum genome sequencing.</title>
        <authorList>
            <person name="Staton M."/>
        </authorList>
    </citation>
    <scope>NUCLEOTIDE SEQUENCE</scope>
    <source>
        <tissue evidence="1">Leaf</tissue>
    </source>
</reference>
<proteinExistence type="predicted"/>
<name>A0A8J4RJN1_9ROSI</name>
<organism evidence="1 2">
    <name type="scientific">Castanea mollissima</name>
    <name type="common">Chinese chestnut</name>
    <dbReference type="NCBI Taxonomy" id="60419"/>
    <lineage>
        <taxon>Eukaryota</taxon>
        <taxon>Viridiplantae</taxon>
        <taxon>Streptophyta</taxon>
        <taxon>Embryophyta</taxon>
        <taxon>Tracheophyta</taxon>
        <taxon>Spermatophyta</taxon>
        <taxon>Magnoliopsida</taxon>
        <taxon>eudicotyledons</taxon>
        <taxon>Gunneridae</taxon>
        <taxon>Pentapetalae</taxon>
        <taxon>rosids</taxon>
        <taxon>fabids</taxon>
        <taxon>Fagales</taxon>
        <taxon>Fagaceae</taxon>
        <taxon>Castanea</taxon>
    </lineage>
</organism>